<accession>A0A3P5WPU4</accession>
<dbReference type="EMBL" id="UXAU01000021">
    <property type="protein sequence ID" value="VDC25453.1"/>
    <property type="molecule type" value="Genomic_DNA"/>
</dbReference>
<keyword evidence="2" id="KW-1185">Reference proteome</keyword>
<reference evidence="1 2" key="1">
    <citation type="submission" date="2018-11" db="EMBL/GenBank/DDBJ databases">
        <authorList>
            <person name="Criscuolo A."/>
        </authorList>
    </citation>
    <scope>NUCLEOTIDE SEQUENCE [LARGE SCALE GENOMIC DNA]</scope>
    <source>
        <strain evidence="1">AT11b</strain>
    </source>
</reference>
<dbReference type="Proteomes" id="UP000280861">
    <property type="component" value="Unassembled WGS sequence"/>
</dbReference>
<name>A0A3P5WPU4_9MICC</name>
<evidence type="ECO:0000313" key="2">
    <source>
        <dbReference type="Proteomes" id="UP000280861"/>
    </source>
</evidence>
<dbReference type="AlphaFoldDB" id="A0A3P5WPU4"/>
<protein>
    <recommendedName>
        <fullName evidence="3">NAD-dependent epimerase/dehydratase domain-containing protein</fullName>
    </recommendedName>
</protein>
<gene>
    <name evidence="1" type="ORF">PSET11_01538</name>
</gene>
<proteinExistence type="predicted"/>
<evidence type="ECO:0000313" key="1">
    <source>
        <dbReference type="EMBL" id="VDC25453.1"/>
    </source>
</evidence>
<sequence length="34" mass="3221">MTTSAGTEAGNGRTALVVGATGIAGSALVDTLTR</sequence>
<evidence type="ECO:0008006" key="3">
    <source>
        <dbReference type="Google" id="ProtNLM"/>
    </source>
</evidence>
<organism evidence="1 2">
    <name type="scientific">Arthrobacter ulcerisalmonis</name>
    <dbReference type="NCBI Taxonomy" id="2483813"/>
    <lineage>
        <taxon>Bacteria</taxon>
        <taxon>Bacillati</taxon>
        <taxon>Actinomycetota</taxon>
        <taxon>Actinomycetes</taxon>
        <taxon>Micrococcales</taxon>
        <taxon>Micrococcaceae</taxon>
        <taxon>Arthrobacter</taxon>
    </lineage>
</organism>